<comment type="caution">
    <text evidence="8">The sequence shown here is derived from an EMBL/GenBank/DDBJ whole genome shotgun (WGS) entry which is preliminary data.</text>
</comment>
<dbReference type="PANTHER" id="PTHR30251:SF2">
    <property type="entry name" value="FIMBRIAL CHAPERONE YADV-RELATED"/>
    <property type="match status" value="1"/>
</dbReference>
<dbReference type="PANTHER" id="PTHR30251">
    <property type="entry name" value="PILUS ASSEMBLY CHAPERONE"/>
    <property type="match status" value="1"/>
</dbReference>
<evidence type="ECO:0000313" key="9">
    <source>
        <dbReference type="Proteomes" id="UP000064715"/>
    </source>
</evidence>
<reference evidence="9" key="1">
    <citation type="submission" date="2016-01" db="EMBL/GenBank/DDBJ databases">
        <title>WGS of SAMN04407783.</title>
        <authorList>
            <person name="Adams M."/>
            <person name="Sutton G."/>
            <person name="Nelson K."/>
            <person name="Thaden J."/>
            <person name="Fowler V."/>
            <person name="Mccorrison J."/>
            <person name="Sanka R."/>
            <person name="Brinkac L."/>
            <person name="Nierman W."/>
        </authorList>
    </citation>
    <scope>NUCLEOTIDE SEQUENCE [LARGE SCALE GENOMIC DNA]</scope>
    <source>
        <strain evidence="9">GN04363</strain>
    </source>
</reference>
<dbReference type="Pfam" id="PF02753">
    <property type="entry name" value="PapD_C"/>
    <property type="match status" value="1"/>
</dbReference>
<dbReference type="InterPro" id="IPR050643">
    <property type="entry name" value="Periplasmic_pilus_chap"/>
</dbReference>
<evidence type="ECO:0008006" key="10">
    <source>
        <dbReference type="Google" id="ProtNLM"/>
    </source>
</evidence>
<dbReference type="GO" id="GO:0071555">
    <property type="term" value="P:cell wall organization"/>
    <property type="evidence" value="ECO:0007669"/>
    <property type="project" value="InterPro"/>
</dbReference>
<evidence type="ECO:0000313" key="8">
    <source>
        <dbReference type="EMBL" id="KUQ82490.1"/>
    </source>
</evidence>
<dbReference type="PRINTS" id="PR00969">
    <property type="entry name" value="CHAPERONPILI"/>
</dbReference>
<keyword evidence="3" id="KW-0732">Signal</keyword>
<evidence type="ECO:0000256" key="5">
    <source>
        <dbReference type="ARBA" id="ARBA00023186"/>
    </source>
</evidence>
<dbReference type="InterPro" id="IPR016147">
    <property type="entry name" value="Pili_assmbl_chaperone_N"/>
</dbReference>
<dbReference type="InterPro" id="IPR036316">
    <property type="entry name" value="Pili_assmbl_chap_C_dom_sf"/>
</dbReference>
<dbReference type="EMBL" id="LRCR01000025">
    <property type="protein sequence ID" value="KUQ82490.1"/>
    <property type="molecule type" value="Genomic_DNA"/>
</dbReference>
<keyword evidence="9" id="KW-1185">Reference proteome</keyword>
<comment type="similarity">
    <text evidence="2">Belongs to the periplasmic pilus chaperone family.</text>
</comment>
<evidence type="ECO:0000259" key="6">
    <source>
        <dbReference type="Pfam" id="PF00345"/>
    </source>
</evidence>
<evidence type="ECO:0000256" key="3">
    <source>
        <dbReference type="ARBA" id="ARBA00022729"/>
    </source>
</evidence>
<dbReference type="InterPro" id="IPR001829">
    <property type="entry name" value="Pili_assmbl_chaperone_bac"/>
</dbReference>
<dbReference type="OrthoDB" id="9131059at2"/>
<evidence type="ECO:0000256" key="2">
    <source>
        <dbReference type="ARBA" id="ARBA00007399"/>
    </source>
</evidence>
<evidence type="ECO:0000256" key="4">
    <source>
        <dbReference type="ARBA" id="ARBA00022764"/>
    </source>
</evidence>
<dbReference type="InterPro" id="IPR013783">
    <property type="entry name" value="Ig-like_fold"/>
</dbReference>
<dbReference type="InterPro" id="IPR008962">
    <property type="entry name" value="PapD-like_sf"/>
</dbReference>
<feature type="domain" description="Pili assembly chaperone C-terminal" evidence="7">
    <location>
        <begin position="166"/>
        <end position="223"/>
    </location>
</feature>
<comment type="subcellular location">
    <subcellularLocation>
        <location evidence="1">Periplasm</location>
    </subcellularLocation>
</comment>
<dbReference type="Pfam" id="PF00345">
    <property type="entry name" value="PapD_N"/>
    <property type="match status" value="1"/>
</dbReference>
<keyword evidence="4" id="KW-0574">Periplasm</keyword>
<dbReference type="RefSeq" id="WP_047347588.1">
    <property type="nucleotide sequence ID" value="NZ_LECZ01000026.1"/>
</dbReference>
<name>A0A0X4ELC2_9ENTR</name>
<keyword evidence="5" id="KW-0143">Chaperone</keyword>
<dbReference type="Gene3D" id="2.60.40.10">
    <property type="entry name" value="Immunoglobulins"/>
    <property type="match status" value="2"/>
</dbReference>
<dbReference type="SUPFAM" id="SSF49584">
    <property type="entry name" value="Periplasmic chaperone C-domain"/>
    <property type="match status" value="1"/>
</dbReference>
<dbReference type="SUPFAM" id="SSF49354">
    <property type="entry name" value="PapD-like"/>
    <property type="match status" value="1"/>
</dbReference>
<dbReference type="InterPro" id="IPR016148">
    <property type="entry name" value="Pili_assmbl_chaperone_C"/>
</dbReference>
<gene>
    <name evidence="8" type="ORF">AWI28_19140</name>
</gene>
<organism evidence="8 9">
    <name type="scientific">Enterobacter genomosp. O</name>
    <dbReference type="NCBI Taxonomy" id="2364150"/>
    <lineage>
        <taxon>Bacteria</taxon>
        <taxon>Pseudomonadati</taxon>
        <taxon>Pseudomonadota</taxon>
        <taxon>Gammaproteobacteria</taxon>
        <taxon>Enterobacterales</taxon>
        <taxon>Enterobacteriaceae</taxon>
        <taxon>Enterobacter</taxon>
        <taxon>Enterobacter cloacae complex</taxon>
        <taxon>Enterobacter cloacae complex clade O</taxon>
    </lineage>
</organism>
<dbReference type="Proteomes" id="UP000064715">
    <property type="component" value="Unassembled WGS sequence"/>
</dbReference>
<proteinExistence type="inferred from homology"/>
<evidence type="ECO:0000256" key="1">
    <source>
        <dbReference type="ARBA" id="ARBA00004418"/>
    </source>
</evidence>
<evidence type="ECO:0000259" key="7">
    <source>
        <dbReference type="Pfam" id="PF02753"/>
    </source>
</evidence>
<accession>A0A0X4ELC2</accession>
<sequence length="231" mass="26065">MFSWKRLRNGTLLVIAVLLPFFNARAALVLSGTRVIFPASENQVSIKVDNPTDNDYLMQSWVEDDAGKPQQDILVEPPVAQIKANHKVELRFSLVDPTLKNNKSEQLFWLNVKEIPRVDANSSSSELLLAMQTKIKVFYRPAGIEPESGDAWKKLTWRREGKNIEVNNPTPYFITIDRAMIDGHTKIDVDMISPFSTKAVQLQGMAKVNSISWNAISDFGDVTEMTSSQIR</sequence>
<dbReference type="AlphaFoldDB" id="A0A0X4ELC2"/>
<protein>
    <recommendedName>
        <fullName evidence="10">Molecular chaperone</fullName>
    </recommendedName>
</protein>
<dbReference type="GO" id="GO:0030288">
    <property type="term" value="C:outer membrane-bounded periplasmic space"/>
    <property type="evidence" value="ECO:0007669"/>
    <property type="project" value="InterPro"/>
</dbReference>
<feature type="domain" description="Pili assembly chaperone N-terminal" evidence="6">
    <location>
        <begin position="28"/>
        <end position="144"/>
    </location>
</feature>